<dbReference type="EMBL" id="QICL01000056">
    <property type="protein sequence ID" value="PXV57136.1"/>
    <property type="molecule type" value="Genomic_DNA"/>
</dbReference>
<sequence>MPSYKVIPFYPSLLDFIHNNDSNLILNVGANLIEMLPSWMSILKRIEPNNSMPVIVVDSQITELDIFNKELKEKLKDINYKINDNQEWISFIISPIKILSTNNNSLWLNEMTSWLSYSLIGNKIHNDFEYAFEAPEGFLRQTSRRARSWDYFHFVNPAKDVALQLFGCYDVTPTIKAINESHFQNVKGQYIVWKCSPLEIQEISYIVHDVDLSVKLLEDLNEEESIITISTRMFDPFMGLYCLSPDWNSFENGSVREILNRNHLLSKLPGAEYTGTIPDFFEEAINNYKRNYKQVIVTELEYIVGFPIKHNERRIQVSRFQMINERYASDIKSHMNSLKPIELKDSELILSCIDNTWGEDAIYELSFSWTPDIFLTSKEDYIKNEKKILSLLNNLLPTRVNNNHILKNTYEIIHSAGEIGFDYQE</sequence>
<keyword evidence="2" id="KW-1185">Reference proteome</keyword>
<protein>
    <submittedName>
        <fullName evidence="1">Uncharacterized protein</fullName>
    </submittedName>
</protein>
<reference evidence="1 2" key="1">
    <citation type="submission" date="2018-03" db="EMBL/GenBank/DDBJ databases">
        <title>Genomic Encyclopedia of Archaeal and Bacterial Type Strains, Phase II (KMG-II): from individual species to whole genera.</title>
        <authorList>
            <person name="Goeker M."/>
        </authorList>
    </citation>
    <scope>NUCLEOTIDE SEQUENCE [LARGE SCALE GENOMIC DNA]</scope>
    <source>
        <strain evidence="1 2">DSM 100214</strain>
    </source>
</reference>
<dbReference type="AlphaFoldDB" id="A0A2V3PJ48"/>
<dbReference type="RefSeq" id="WP_245904161.1">
    <property type="nucleotide sequence ID" value="NZ_QICL01000056.1"/>
</dbReference>
<proteinExistence type="predicted"/>
<dbReference type="Proteomes" id="UP000247973">
    <property type="component" value="Unassembled WGS sequence"/>
</dbReference>
<evidence type="ECO:0000313" key="1">
    <source>
        <dbReference type="EMBL" id="PXV57136.1"/>
    </source>
</evidence>
<organism evidence="1 2">
    <name type="scientific">Dysgonomonas alginatilytica</name>
    <dbReference type="NCBI Taxonomy" id="1605892"/>
    <lineage>
        <taxon>Bacteria</taxon>
        <taxon>Pseudomonadati</taxon>
        <taxon>Bacteroidota</taxon>
        <taxon>Bacteroidia</taxon>
        <taxon>Bacteroidales</taxon>
        <taxon>Dysgonomonadaceae</taxon>
        <taxon>Dysgonomonas</taxon>
    </lineage>
</organism>
<accession>A0A2V3PJ48</accession>
<gene>
    <name evidence="1" type="ORF">CLV62_1566</name>
</gene>
<evidence type="ECO:0000313" key="2">
    <source>
        <dbReference type="Proteomes" id="UP000247973"/>
    </source>
</evidence>
<comment type="caution">
    <text evidence="1">The sequence shown here is derived from an EMBL/GenBank/DDBJ whole genome shotgun (WGS) entry which is preliminary data.</text>
</comment>
<name>A0A2V3PJ48_9BACT</name>